<dbReference type="EMBL" id="JBHSMJ010000009">
    <property type="protein sequence ID" value="MFC5448678.1"/>
    <property type="molecule type" value="Genomic_DNA"/>
</dbReference>
<evidence type="ECO:0000259" key="8">
    <source>
        <dbReference type="PROSITE" id="PS50850"/>
    </source>
</evidence>
<keyword evidence="6 7" id="KW-0472">Membrane</keyword>
<feature type="transmembrane region" description="Helical" evidence="7">
    <location>
        <begin position="42"/>
        <end position="59"/>
    </location>
</feature>
<reference evidence="10" key="1">
    <citation type="journal article" date="2019" name="Int. J. Syst. Evol. Microbiol.">
        <title>The Global Catalogue of Microorganisms (GCM) 10K type strain sequencing project: providing services to taxonomists for standard genome sequencing and annotation.</title>
        <authorList>
            <consortium name="The Broad Institute Genomics Platform"/>
            <consortium name="The Broad Institute Genome Sequencing Center for Infectious Disease"/>
            <person name="Wu L."/>
            <person name="Ma J."/>
        </authorList>
    </citation>
    <scope>NUCLEOTIDE SEQUENCE [LARGE SCALE GENOMIC DNA]</scope>
    <source>
        <strain evidence="10">KACC 11904</strain>
    </source>
</reference>
<feature type="transmembrane region" description="Helical" evidence="7">
    <location>
        <begin position="98"/>
        <end position="119"/>
    </location>
</feature>
<dbReference type="RefSeq" id="WP_270878338.1">
    <property type="nucleotide sequence ID" value="NZ_JAQFVF010000018.1"/>
</dbReference>
<gene>
    <name evidence="9" type="ORF">ACFPOG_10415</name>
</gene>
<evidence type="ECO:0000313" key="9">
    <source>
        <dbReference type="EMBL" id="MFC5448678.1"/>
    </source>
</evidence>
<protein>
    <submittedName>
        <fullName evidence="9">MFS transporter</fullName>
    </submittedName>
</protein>
<sequence length="405" mass="43864">MKKLIWLGCLSYFVIGLATVIFGTLMSNLLHDYGRNFSDGGSIVFAQFGGFLAGVLFAPRCVRSLGYRRGIWLAFAGLFAAHAILFLQPYWYVLFIPATLNGFCFGLAQTAIGTLLLEASDKNKAVTMSRLEVAFGVGALLMPAISSLFLKNNSGFGPFAIVASCACLMMMIWIFSYTDYAKKAGNEGAEPDTSAAKHSTTNIIKFYPLAFLMCFVFLYVGLETSTINFLPSVFESRLHFESSQATLTVSIFWISMIIGRIFSGVIAEQIGYFKFLLISSSGALISLIGLAFFENAWIVFALVFAAGLFLSGIFAIAVVHANNANPESTKQTTSIIIASGGIGGALLPLLVGWSMDAVQPGAATWLLAGFAVLMILFLLQVRTVPSAKVRRHKIVENDINISGRQ</sequence>
<evidence type="ECO:0000256" key="4">
    <source>
        <dbReference type="ARBA" id="ARBA00022692"/>
    </source>
</evidence>
<dbReference type="InterPro" id="IPR051788">
    <property type="entry name" value="MFS_Transporter"/>
</dbReference>
<evidence type="ECO:0000256" key="6">
    <source>
        <dbReference type="ARBA" id="ARBA00023136"/>
    </source>
</evidence>
<evidence type="ECO:0000256" key="7">
    <source>
        <dbReference type="SAM" id="Phobius"/>
    </source>
</evidence>
<feature type="transmembrane region" description="Helical" evidence="7">
    <location>
        <begin position="206"/>
        <end position="222"/>
    </location>
</feature>
<dbReference type="InterPro" id="IPR011701">
    <property type="entry name" value="MFS"/>
</dbReference>
<dbReference type="PANTHER" id="PTHR23514">
    <property type="entry name" value="BYPASS OF STOP CODON PROTEIN 6"/>
    <property type="match status" value="1"/>
</dbReference>
<dbReference type="Proteomes" id="UP001596044">
    <property type="component" value="Unassembled WGS sequence"/>
</dbReference>
<dbReference type="InterPro" id="IPR036259">
    <property type="entry name" value="MFS_trans_sf"/>
</dbReference>
<evidence type="ECO:0000256" key="2">
    <source>
        <dbReference type="ARBA" id="ARBA00008335"/>
    </source>
</evidence>
<evidence type="ECO:0000256" key="3">
    <source>
        <dbReference type="ARBA" id="ARBA00022448"/>
    </source>
</evidence>
<dbReference type="Pfam" id="PF07690">
    <property type="entry name" value="MFS_1"/>
    <property type="match status" value="1"/>
</dbReference>
<organism evidence="9 10">
    <name type="scientific">Paenibacillus aestuarii</name>
    <dbReference type="NCBI Taxonomy" id="516965"/>
    <lineage>
        <taxon>Bacteria</taxon>
        <taxon>Bacillati</taxon>
        <taxon>Bacillota</taxon>
        <taxon>Bacilli</taxon>
        <taxon>Bacillales</taxon>
        <taxon>Paenibacillaceae</taxon>
        <taxon>Paenibacillus</taxon>
    </lineage>
</organism>
<dbReference type="InterPro" id="IPR020846">
    <property type="entry name" value="MFS_dom"/>
</dbReference>
<dbReference type="PROSITE" id="PS50850">
    <property type="entry name" value="MFS"/>
    <property type="match status" value="1"/>
</dbReference>
<keyword evidence="5 7" id="KW-1133">Transmembrane helix</keyword>
<feature type="transmembrane region" description="Helical" evidence="7">
    <location>
        <begin position="156"/>
        <end position="175"/>
    </location>
</feature>
<feature type="transmembrane region" description="Helical" evidence="7">
    <location>
        <begin position="361"/>
        <end position="381"/>
    </location>
</feature>
<evidence type="ECO:0000256" key="1">
    <source>
        <dbReference type="ARBA" id="ARBA00004651"/>
    </source>
</evidence>
<dbReference type="SUPFAM" id="SSF103473">
    <property type="entry name" value="MFS general substrate transporter"/>
    <property type="match status" value="1"/>
</dbReference>
<feature type="transmembrane region" description="Helical" evidence="7">
    <location>
        <begin position="12"/>
        <end position="30"/>
    </location>
</feature>
<comment type="subcellular location">
    <subcellularLocation>
        <location evidence="1">Cell membrane</location>
        <topology evidence="1">Multi-pass membrane protein</topology>
    </subcellularLocation>
</comment>
<feature type="transmembrane region" description="Helical" evidence="7">
    <location>
        <begin position="71"/>
        <end position="92"/>
    </location>
</feature>
<comment type="caution">
    <text evidence="9">The sequence shown here is derived from an EMBL/GenBank/DDBJ whole genome shotgun (WGS) entry which is preliminary data.</text>
</comment>
<comment type="similarity">
    <text evidence="2">Belongs to the major facilitator superfamily.</text>
</comment>
<dbReference type="PANTHER" id="PTHR23514:SF3">
    <property type="entry name" value="BYPASS OF STOP CODON PROTEIN 6"/>
    <property type="match status" value="1"/>
</dbReference>
<name>A0ABW0K5W3_9BACL</name>
<feature type="transmembrane region" description="Helical" evidence="7">
    <location>
        <begin position="333"/>
        <end position="355"/>
    </location>
</feature>
<feature type="transmembrane region" description="Helical" evidence="7">
    <location>
        <begin position="242"/>
        <end position="263"/>
    </location>
</feature>
<keyword evidence="4 7" id="KW-0812">Transmembrane</keyword>
<keyword evidence="3" id="KW-0813">Transport</keyword>
<keyword evidence="10" id="KW-1185">Reference proteome</keyword>
<feature type="domain" description="Major facilitator superfamily (MFS) profile" evidence="8">
    <location>
        <begin position="4"/>
        <end position="386"/>
    </location>
</feature>
<dbReference type="Gene3D" id="1.20.1250.20">
    <property type="entry name" value="MFS general substrate transporter like domains"/>
    <property type="match status" value="2"/>
</dbReference>
<evidence type="ECO:0000313" key="10">
    <source>
        <dbReference type="Proteomes" id="UP001596044"/>
    </source>
</evidence>
<proteinExistence type="inferred from homology"/>
<feature type="transmembrane region" description="Helical" evidence="7">
    <location>
        <begin position="299"/>
        <end position="321"/>
    </location>
</feature>
<feature type="transmembrane region" description="Helical" evidence="7">
    <location>
        <begin position="131"/>
        <end position="150"/>
    </location>
</feature>
<feature type="transmembrane region" description="Helical" evidence="7">
    <location>
        <begin position="275"/>
        <end position="293"/>
    </location>
</feature>
<accession>A0ABW0K5W3</accession>
<evidence type="ECO:0000256" key="5">
    <source>
        <dbReference type="ARBA" id="ARBA00022989"/>
    </source>
</evidence>